<dbReference type="PROSITE" id="PS51704">
    <property type="entry name" value="GP_PDE"/>
    <property type="match status" value="2"/>
</dbReference>
<dbReference type="Pfam" id="PF03009">
    <property type="entry name" value="GDPD"/>
    <property type="match status" value="1"/>
</dbReference>
<dbReference type="InterPro" id="IPR017946">
    <property type="entry name" value="PLC-like_Pdiesterase_TIM-brl"/>
</dbReference>
<keyword evidence="9" id="KW-1185">Reference proteome</keyword>
<evidence type="ECO:0000259" key="7">
    <source>
        <dbReference type="PROSITE" id="PS51704"/>
    </source>
</evidence>
<gene>
    <name evidence="8" type="ORF">F3Y22_tig00000910pilonHSYRG00021</name>
</gene>
<keyword evidence="5" id="KW-0378">Hydrolase</keyword>
<evidence type="ECO:0000256" key="4">
    <source>
        <dbReference type="ARBA" id="ARBA00022798"/>
    </source>
</evidence>
<dbReference type="GO" id="GO:0008889">
    <property type="term" value="F:glycerophosphodiester phosphodiesterase activity"/>
    <property type="evidence" value="ECO:0007669"/>
    <property type="project" value="UniProtKB-EC"/>
</dbReference>
<organism evidence="8 9">
    <name type="scientific">Hibiscus syriacus</name>
    <name type="common">Rose of Sharon</name>
    <dbReference type="NCBI Taxonomy" id="106335"/>
    <lineage>
        <taxon>Eukaryota</taxon>
        <taxon>Viridiplantae</taxon>
        <taxon>Streptophyta</taxon>
        <taxon>Embryophyta</taxon>
        <taxon>Tracheophyta</taxon>
        <taxon>Spermatophyta</taxon>
        <taxon>Magnoliopsida</taxon>
        <taxon>eudicotyledons</taxon>
        <taxon>Gunneridae</taxon>
        <taxon>Pentapetalae</taxon>
        <taxon>rosids</taxon>
        <taxon>malvids</taxon>
        <taxon>Malvales</taxon>
        <taxon>Malvaceae</taxon>
        <taxon>Malvoideae</taxon>
        <taxon>Hibiscus</taxon>
    </lineage>
</organism>
<feature type="domain" description="GP-PDE" evidence="7">
    <location>
        <begin position="58"/>
        <end position="207"/>
    </location>
</feature>
<dbReference type="EC" id="3.1.4.46" evidence="2"/>
<dbReference type="GO" id="GO:0006629">
    <property type="term" value="P:lipid metabolic process"/>
    <property type="evidence" value="ECO:0007669"/>
    <property type="project" value="InterPro"/>
</dbReference>
<protein>
    <recommendedName>
        <fullName evidence="2">glycerophosphodiester phosphodiesterase</fullName>
        <ecNumber evidence="2">3.1.4.46</ecNumber>
    </recommendedName>
</protein>
<evidence type="ECO:0000256" key="6">
    <source>
        <dbReference type="ARBA" id="ARBA00047512"/>
    </source>
</evidence>
<sequence>MVWLLFGQITDDDGSGLSVVAHVPIGEIKRRHFRSPSGQVGSTVGLDHGFQFGSERPPLVIACGGFSGMFADSSFGAYSLALLTSLPDVILWCDVQLTRDAAGICFPDLKLNNNSDVANVYSDRQRTYLVNGVSTKGWFSIDFTLRELGNVILTQGIFSRTNKFDGQNYPIMTAQDTYTQLSPPGFWLNIQLQLPLDPVAEYLQFVNNGQFSVDEVISDFPITPSAAKATVDLLVISSKGASGDFPGCTDSAYSKAIQDGVDVLDCPVQMTMDGTPICLSFINLIDSTTVVQTSFSNLSTTIPEIKQGSGIFTFNMSWNDIQSLIRKNAGKFLSLSDFLTMARNASSIQGVLISIENAAFLAEQGLGVTDAVIDALSKAGYNNQTALKVMIQSSKSSVLLKFKSQTNYDLFYKIDEDIGGTQNSTIDDIKRFCNTPNSYSIRIRIRYVTLVFQIIDS</sequence>
<keyword evidence="4" id="KW-0319">Glycerol metabolism</keyword>
<comment type="catalytic activity">
    <reaction evidence="6">
        <text>a sn-glycero-3-phosphodiester + H2O = an alcohol + sn-glycerol 3-phosphate + H(+)</text>
        <dbReference type="Rhea" id="RHEA:12969"/>
        <dbReference type="ChEBI" id="CHEBI:15377"/>
        <dbReference type="ChEBI" id="CHEBI:15378"/>
        <dbReference type="ChEBI" id="CHEBI:30879"/>
        <dbReference type="ChEBI" id="CHEBI:57597"/>
        <dbReference type="ChEBI" id="CHEBI:83408"/>
        <dbReference type="EC" id="3.1.4.46"/>
    </reaction>
</comment>
<comment type="similarity">
    <text evidence="1">Belongs to the glycerophosphoryl diester phosphodiesterase family.</text>
</comment>
<evidence type="ECO:0000256" key="3">
    <source>
        <dbReference type="ARBA" id="ARBA00022729"/>
    </source>
</evidence>
<reference evidence="8" key="1">
    <citation type="submission" date="2019-09" db="EMBL/GenBank/DDBJ databases">
        <title>Draft genome information of white flower Hibiscus syriacus.</title>
        <authorList>
            <person name="Kim Y.-M."/>
        </authorList>
    </citation>
    <scope>NUCLEOTIDE SEQUENCE [LARGE SCALE GENOMIC DNA]</scope>
    <source>
        <strain evidence="8">YM2019G1</strain>
    </source>
</reference>
<dbReference type="Proteomes" id="UP000436088">
    <property type="component" value="Unassembled WGS sequence"/>
</dbReference>
<proteinExistence type="inferred from homology"/>
<dbReference type="InterPro" id="IPR030395">
    <property type="entry name" value="GP_PDE_dom"/>
</dbReference>
<dbReference type="PANTHER" id="PTHR43620">
    <property type="entry name" value="GLYCEROPHOSPHORYL DIESTER PHOSPHODIESTERASE"/>
    <property type="match status" value="1"/>
</dbReference>
<dbReference type="AlphaFoldDB" id="A0A6A3D039"/>
<name>A0A6A3D039_HIBSY</name>
<feature type="domain" description="GP-PDE" evidence="7">
    <location>
        <begin position="233"/>
        <end position="457"/>
    </location>
</feature>
<evidence type="ECO:0000256" key="5">
    <source>
        <dbReference type="ARBA" id="ARBA00022801"/>
    </source>
</evidence>
<comment type="caution">
    <text evidence="8">The sequence shown here is derived from an EMBL/GenBank/DDBJ whole genome shotgun (WGS) entry which is preliminary data.</text>
</comment>
<dbReference type="Gene3D" id="3.20.20.190">
    <property type="entry name" value="Phosphatidylinositol (PI) phosphodiesterase"/>
    <property type="match status" value="2"/>
</dbReference>
<dbReference type="PANTHER" id="PTHR43620:SF7">
    <property type="entry name" value="GLYCEROPHOSPHODIESTER PHOSPHODIESTERASE GDPD5-RELATED"/>
    <property type="match status" value="1"/>
</dbReference>
<dbReference type="SUPFAM" id="SSF51695">
    <property type="entry name" value="PLC-like phosphodiesterases"/>
    <property type="match status" value="2"/>
</dbReference>
<evidence type="ECO:0000256" key="2">
    <source>
        <dbReference type="ARBA" id="ARBA00012247"/>
    </source>
</evidence>
<dbReference type="GO" id="GO:0006071">
    <property type="term" value="P:glycerol metabolic process"/>
    <property type="evidence" value="ECO:0007669"/>
    <property type="project" value="UniProtKB-KW"/>
</dbReference>
<accession>A0A6A3D039</accession>
<evidence type="ECO:0000256" key="1">
    <source>
        <dbReference type="ARBA" id="ARBA00007277"/>
    </source>
</evidence>
<evidence type="ECO:0000313" key="9">
    <source>
        <dbReference type="Proteomes" id="UP000436088"/>
    </source>
</evidence>
<evidence type="ECO:0000313" key="8">
    <source>
        <dbReference type="EMBL" id="KAE8733994.1"/>
    </source>
</evidence>
<dbReference type="EMBL" id="VEPZ02000080">
    <property type="protein sequence ID" value="KAE8733994.1"/>
    <property type="molecule type" value="Genomic_DNA"/>
</dbReference>
<keyword evidence="3" id="KW-0732">Signal</keyword>